<evidence type="ECO:0000259" key="1">
    <source>
        <dbReference type="PROSITE" id="PS50851"/>
    </source>
</evidence>
<evidence type="ECO:0000313" key="3">
    <source>
        <dbReference type="Proteomes" id="UP000249725"/>
    </source>
</evidence>
<comment type="caution">
    <text evidence="2">The sequence shown here is derived from an EMBL/GenBank/DDBJ whole genome shotgun (WGS) entry which is preliminary data.</text>
</comment>
<protein>
    <submittedName>
        <fullName evidence="2">Chemotaxis protein</fullName>
    </submittedName>
</protein>
<dbReference type="GO" id="GO:0005829">
    <property type="term" value="C:cytosol"/>
    <property type="evidence" value="ECO:0007669"/>
    <property type="project" value="TreeGrafter"/>
</dbReference>
<name>A0A328ATI9_9CAUL</name>
<feature type="domain" description="CheW-like" evidence="1">
    <location>
        <begin position="5"/>
        <end position="141"/>
    </location>
</feature>
<dbReference type="PANTHER" id="PTHR22617:SF23">
    <property type="entry name" value="CHEMOTAXIS PROTEIN CHEW"/>
    <property type="match status" value="1"/>
</dbReference>
<feature type="domain" description="CheW-like" evidence="1">
    <location>
        <begin position="151"/>
        <end position="294"/>
    </location>
</feature>
<accession>A0A328ATI9</accession>
<dbReference type="Gene3D" id="2.30.30.40">
    <property type="entry name" value="SH3 Domains"/>
    <property type="match status" value="2"/>
</dbReference>
<dbReference type="PROSITE" id="PS50851">
    <property type="entry name" value="CHEW"/>
    <property type="match status" value="3"/>
</dbReference>
<feature type="domain" description="CheW-like" evidence="1">
    <location>
        <begin position="316"/>
        <end position="457"/>
    </location>
</feature>
<keyword evidence="3" id="KW-1185">Reference proteome</keyword>
<dbReference type="EMBL" id="QFYR01000001">
    <property type="protein sequence ID" value="RAK57551.1"/>
    <property type="molecule type" value="Genomic_DNA"/>
</dbReference>
<dbReference type="Pfam" id="PF01584">
    <property type="entry name" value="CheW"/>
    <property type="match status" value="3"/>
</dbReference>
<dbReference type="SUPFAM" id="SSF50341">
    <property type="entry name" value="CheW-like"/>
    <property type="match status" value="3"/>
</dbReference>
<dbReference type="GO" id="GO:0006935">
    <property type="term" value="P:chemotaxis"/>
    <property type="evidence" value="ECO:0007669"/>
    <property type="project" value="InterPro"/>
</dbReference>
<gene>
    <name evidence="2" type="ORF">DJ018_06355</name>
</gene>
<dbReference type="PANTHER" id="PTHR22617">
    <property type="entry name" value="CHEMOTAXIS SENSOR HISTIDINE KINASE-RELATED"/>
    <property type="match status" value="1"/>
</dbReference>
<dbReference type="OrthoDB" id="3291462at2"/>
<dbReference type="AlphaFoldDB" id="A0A328ATI9"/>
<sequence>MAAGQGNVLTFRVGERRLGLPAADVFEVVRQPRITRVPHSPPALAGVASLRGEVVPVVALGRLLGDDAVTASGGRLVVIGGERPLALAVDEVLGLTQAEAQSGEIYLSEAGGARVLPLHELIAAQFAGFARARTGAQAAPARKTELPRAADIALLGFVLAGQPYALPLEQVREVLAIPADIAALPKTDAAMLGVMSLRGALLPVVSSRALLGLPAEPTNPGARVVVASIGDARVGLVVDRLTSILRAPVTAIGPVPAVLNRGAGEAHIDAMLRLADGGLVSVLSPERLFREDSVAQILQDGRQRGAQMTAQQADLGERFLIFTLGQEHYGLPIGAVEEVARLPEPLTRVPNAPAFVAGVMNLRGEAAPVIDQRRRFGVEGDAPAGRRRAVVTRIGGAVTAFAVDGVTEILAIPAERIAATPDLTADAGQVFDRVAQLEDGRVILLVDPRGLLDRAESDLVAELAQRTAAHL</sequence>
<evidence type="ECO:0000313" key="2">
    <source>
        <dbReference type="EMBL" id="RAK57551.1"/>
    </source>
</evidence>
<dbReference type="InterPro" id="IPR036061">
    <property type="entry name" value="CheW-like_dom_sf"/>
</dbReference>
<dbReference type="Gene3D" id="2.40.50.180">
    <property type="entry name" value="CheA-289, Domain 4"/>
    <property type="match status" value="3"/>
</dbReference>
<dbReference type="Proteomes" id="UP000249725">
    <property type="component" value="Unassembled WGS sequence"/>
</dbReference>
<dbReference type="RefSeq" id="WP_111514002.1">
    <property type="nucleotide sequence ID" value="NZ_QFYR01000001.1"/>
</dbReference>
<proteinExistence type="predicted"/>
<dbReference type="SMART" id="SM00260">
    <property type="entry name" value="CheW"/>
    <property type="match status" value="3"/>
</dbReference>
<reference evidence="3" key="1">
    <citation type="submission" date="2018-05" db="EMBL/GenBank/DDBJ databases">
        <authorList>
            <person name="Li X."/>
        </authorList>
    </citation>
    <scope>NUCLEOTIDE SEQUENCE [LARGE SCALE GENOMIC DNA]</scope>
    <source>
        <strain evidence="3">YIM 73061</strain>
    </source>
</reference>
<organism evidence="2 3">
    <name type="scientific">Phenylobacterium deserti</name>
    <dbReference type="NCBI Taxonomy" id="1914756"/>
    <lineage>
        <taxon>Bacteria</taxon>
        <taxon>Pseudomonadati</taxon>
        <taxon>Pseudomonadota</taxon>
        <taxon>Alphaproteobacteria</taxon>
        <taxon>Caulobacterales</taxon>
        <taxon>Caulobacteraceae</taxon>
        <taxon>Phenylobacterium</taxon>
    </lineage>
</organism>
<dbReference type="InterPro" id="IPR002545">
    <property type="entry name" value="CheW-lke_dom"/>
</dbReference>
<dbReference type="GO" id="GO:0007165">
    <property type="term" value="P:signal transduction"/>
    <property type="evidence" value="ECO:0007669"/>
    <property type="project" value="InterPro"/>
</dbReference>
<dbReference type="InterPro" id="IPR039315">
    <property type="entry name" value="CheW"/>
</dbReference>